<dbReference type="PRINTS" id="PR01021">
    <property type="entry name" value="OMPADOMAIN"/>
</dbReference>
<dbReference type="PANTHER" id="PTHR30329:SF21">
    <property type="entry name" value="LIPOPROTEIN YIAD-RELATED"/>
    <property type="match status" value="1"/>
</dbReference>
<feature type="compositionally biased region" description="Acidic residues" evidence="5">
    <location>
        <begin position="614"/>
        <end position="638"/>
    </location>
</feature>
<dbReference type="SUPFAM" id="SSF103088">
    <property type="entry name" value="OmpA-like"/>
    <property type="match status" value="1"/>
</dbReference>
<evidence type="ECO:0000256" key="3">
    <source>
        <dbReference type="ARBA" id="ARBA00023237"/>
    </source>
</evidence>
<evidence type="ECO:0000256" key="2">
    <source>
        <dbReference type="ARBA" id="ARBA00023136"/>
    </source>
</evidence>
<dbReference type="PANTHER" id="PTHR30329">
    <property type="entry name" value="STATOR ELEMENT OF FLAGELLAR MOTOR COMPLEX"/>
    <property type="match status" value="1"/>
</dbReference>
<comment type="subcellular location">
    <subcellularLocation>
        <location evidence="1">Cell outer membrane</location>
    </subcellularLocation>
</comment>
<evidence type="ECO:0000259" key="6">
    <source>
        <dbReference type="PROSITE" id="PS51123"/>
    </source>
</evidence>
<keyword evidence="3" id="KW-0998">Cell outer membrane</keyword>
<comment type="caution">
    <text evidence="7">The sequence shown here is derived from an EMBL/GenBank/DDBJ whole genome shotgun (WGS) entry which is preliminary data.</text>
</comment>
<gene>
    <name evidence="7" type="ORF">HAT86_07830</name>
</gene>
<evidence type="ECO:0000256" key="1">
    <source>
        <dbReference type="ARBA" id="ARBA00004442"/>
    </source>
</evidence>
<dbReference type="InterPro" id="IPR050330">
    <property type="entry name" value="Bact_OuterMem_StrucFunc"/>
</dbReference>
<dbReference type="Pfam" id="PF04972">
    <property type="entry name" value="BON"/>
    <property type="match status" value="1"/>
</dbReference>
<dbReference type="Gene3D" id="3.30.1330.60">
    <property type="entry name" value="OmpA-like domain"/>
    <property type="match status" value="1"/>
</dbReference>
<dbReference type="PROSITE" id="PS51123">
    <property type="entry name" value="OMPA_2"/>
    <property type="match status" value="1"/>
</dbReference>
<dbReference type="CDD" id="cd07185">
    <property type="entry name" value="OmpA_C-like"/>
    <property type="match status" value="1"/>
</dbReference>
<sequence length="638" mass="69044">MRLSSILVIATTFLIAAAICLMAARFAVTVIEDTSRTTVRDTLDSNDMVWAEVDASGLQVFLAGTAPSEALRFKALSVAGTVVDAARVIDQMLVTDSENLAPPRFSIEILRNDSGISLIGLVPSATDRDALLEEISDTAKGVETADFLESADYPQPANWEAALDFALDALQMLPRTKISVDAERIKITAMVDSEAAKRELETELSRKAPSEISLTMDISAPRPVITPFALRFLIEDGQARFDACAADTEQARDRILSAAGKAGMTDKVNCTIGLGVPSRRWGDAVEMSIEALAELEGGSLTFSDADISLIAAQGTPETRFDTVVGRLETSLPDVFALHAVLPQPEKTDRAAKPEFVATLSPEGLVQIRGRVSSELARNTVDSFAKARFASDIVHTTARVAEGLPRDWSLRVLTGLEALSYLSNGSVVVTSDLVQVTGNTGQNEAGAMIAGFLSDKLGEGQEFSIDVTYREELDPIASQLSPEECEARIAEILIERKINFEPGSSNIDSNGAAILDDIADVLENCGDLRMEIGGHTDSQGRETMNQSLSQDRAQAVLNELRKRRVLTASFSAKGYGESQPIADNDTEDGREANRRIEFRLIRPKPVEEKQTTLESLEEPGDDDQTSDQQDQEDTSDEQN</sequence>
<dbReference type="InterPro" id="IPR006664">
    <property type="entry name" value="OMP_bac"/>
</dbReference>
<evidence type="ECO:0000256" key="4">
    <source>
        <dbReference type="PROSITE-ProRule" id="PRU00473"/>
    </source>
</evidence>
<evidence type="ECO:0000313" key="8">
    <source>
        <dbReference type="Proteomes" id="UP000639775"/>
    </source>
</evidence>
<name>A0A967EKH0_9RHOB</name>
<reference evidence="7" key="1">
    <citation type="submission" date="2020-03" db="EMBL/GenBank/DDBJ databases">
        <title>Roseovarius gahaiensis sp. nov., isolated from Gahai Saline Lake, China.</title>
        <authorList>
            <person name="Sun X."/>
        </authorList>
    </citation>
    <scope>NUCLEOTIDE SEQUENCE</scope>
    <source>
        <strain evidence="7">GH877</strain>
    </source>
</reference>
<proteinExistence type="predicted"/>
<feature type="domain" description="OmpA-like" evidence="6">
    <location>
        <begin position="487"/>
        <end position="603"/>
    </location>
</feature>
<organism evidence="7 8">
    <name type="scientific">Roseovarius gahaiensis</name>
    <dbReference type="NCBI Taxonomy" id="2716691"/>
    <lineage>
        <taxon>Bacteria</taxon>
        <taxon>Pseudomonadati</taxon>
        <taxon>Pseudomonadota</taxon>
        <taxon>Alphaproteobacteria</taxon>
        <taxon>Rhodobacterales</taxon>
        <taxon>Roseobacteraceae</taxon>
        <taxon>Roseovarius</taxon>
    </lineage>
</organism>
<dbReference type="EMBL" id="JAAORB010000011">
    <property type="protein sequence ID" value="NHQ74374.1"/>
    <property type="molecule type" value="Genomic_DNA"/>
</dbReference>
<accession>A0A967EKH0</accession>
<dbReference type="RefSeq" id="WP_167195442.1">
    <property type="nucleotide sequence ID" value="NZ_JAAORB010000011.1"/>
</dbReference>
<keyword evidence="8" id="KW-1185">Reference proteome</keyword>
<dbReference type="Proteomes" id="UP000639775">
    <property type="component" value="Unassembled WGS sequence"/>
</dbReference>
<protein>
    <submittedName>
        <fullName evidence="7">OmpA family protein</fullName>
    </submittedName>
</protein>
<dbReference type="InterPro" id="IPR036737">
    <property type="entry name" value="OmpA-like_sf"/>
</dbReference>
<evidence type="ECO:0000313" key="7">
    <source>
        <dbReference type="EMBL" id="NHQ74374.1"/>
    </source>
</evidence>
<feature type="region of interest" description="Disordered" evidence="5">
    <location>
        <begin position="574"/>
        <end position="638"/>
    </location>
</feature>
<dbReference type="InterPro" id="IPR007055">
    <property type="entry name" value="BON_dom"/>
</dbReference>
<dbReference type="InterPro" id="IPR006665">
    <property type="entry name" value="OmpA-like"/>
</dbReference>
<feature type="compositionally biased region" description="Basic and acidic residues" evidence="5">
    <location>
        <begin position="586"/>
        <end position="610"/>
    </location>
</feature>
<dbReference type="Gene3D" id="3.40.1520.20">
    <property type="match status" value="2"/>
</dbReference>
<evidence type="ECO:0000256" key="5">
    <source>
        <dbReference type="SAM" id="MobiDB-lite"/>
    </source>
</evidence>
<keyword evidence="2 4" id="KW-0472">Membrane</keyword>
<dbReference type="Pfam" id="PF00691">
    <property type="entry name" value="OmpA"/>
    <property type="match status" value="1"/>
</dbReference>
<dbReference type="AlphaFoldDB" id="A0A967EKH0"/>
<dbReference type="GO" id="GO:0009279">
    <property type="term" value="C:cell outer membrane"/>
    <property type="evidence" value="ECO:0007669"/>
    <property type="project" value="UniProtKB-SubCell"/>
</dbReference>